<evidence type="ECO:0000313" key="4">
    <source>
        <dbReference type="Proteomes" id="UP000236394"/>
    </source>
</evidence>
<organism evidence="3 4">
    <name type="scientific">Mageeibacillus indolicus</name>
    <dbReference type="NCBI Taxonomy" id="884684"/>
    <lineage>
        <taxon>Bacteria</taxon>
        <taxon>Bacillati</taxon>
        <taxon>Bacillota</taxon>
        <taxon>Clostridia</taxon>
        <taxon>Eubacteriales</taxon>
        <taxon>Oscillospiraceae</taxon>
        <taxon>Mageeibacillus</taxon>
    </lineage>
</organism>
<dbReference type="GO" id="GO:0033745">
    <property type="term" value="F:L-methionine-(R)-S-oxide reductase activity"/>
    <property type="evidence" value="ECO:0007669"/>
    <property type="project" value="TreeGrafter"/>
</dbReference>
<evidence type="ECO:0000259" key="2">
    <source>
        <dbReference type="Pfam" id="PF01590"/>
    </source>
</evidence>
<evidence type="ECO:0000313" key="3">
    <source>
        <dbReference type="EMBL" id="PNH19813.1"/>
    </source>
</evidence>
<comment type="caution">
    <text evidence="3">The sequence shown here is derived from an EMBL/GenBank/DDBJ whole genome shotgun (WGS) entry which is preliminary data.</text>
</comment>
<dbReference type="InterPro" id="IPR051330">
    <property type="entry name" value="Phosphatase_reg/MetRdx"/>
</dbReference>
<dbReference type="InterPro" id="IPR029016">
    <property type="entry name" value="GAF-like_dom_sf"/>
</dbReference>
<dbReference type="PANTHER" id="PTHR21021:SF15">
    <property type="entry name" value="FREE METHIONINE-R-SULFOXIDE REDUCTASE"/>
    <property type="match status" value="1"/>
</dbReference>
<sequence>MSFELSTATFNEFECLKAQLAALAGDNSYPVTKLSNLAALLGMALPKINWIGFYVVDPIHNCLRLAPFFGKPACTLIRFGQGVCGTAWAENKVMRVDDVSLFPGHIACDCHSRSELVLPLYNNGKIVGVLDIDSPEIARFSNDDVQKLEEAASIISSNVNDLNKLW</sequence>
<dbReference type="Pfam" id="PF01590">
    <property type="entry name" value="GAF"/>
    <property type="match status" value="1"/>
</dbReference>
<dbReference type="FunFam" id="3.30.450.40:FF:000008">
    <property type="entry name" value="GAF domain-containing proteins"/>
    <property type="match status" value="1"/>
</dbReference>
<comment type="similarity">
    <text evidence="1">Belongs to the free Met sulfoxide reductase family.</text>
</comment>
<dbReference type="Proteomes" id="UP000236394">
    <property type="component" value="Unassembled WGS sequence"/>
</dbReference>
<keyword evidence="3" id="KW-0418">Kinase</keyword>
<dbReference type="PROSITE" id="PS01320">
    <property type="entry name" value="UPF0067"/>
    <property type="match status" value="1"/>
</dbReference>
<name>A0A2J8B4W9_9FIRM</name>
<proteinExistence type="inferred from homology"/>
<reference evidence="4" key="1">
    <citation type="submission" date="2017-04" db="EMBL/GenBank/DDBJ databases">
        <authorList>
            <person name="Bumgarner R.E."/>
            <person name="Fredricks D.N."/>
            <person name="Srinivasan S."/>
        </authorList>
    </citation>
    <scope>NUCLEOTIDE SEQUENCE [LARGE SCALE GENOMIC DNA]</scope>
    <source>
        <strain evidence="4">KA00405</strain>
    </source>
</reference>
<dbReference type="AlphaFoldDB" id="A0A2J8B4W9"/>
<dbReference type="RefSeq" id="WP_102892336.1">
    <property type="nucleotide sequence ID" value="NZ_NBZD01000001.1"/>
</dbReference>
<protein>
    <submittedName>
        <fullName evidence="3">Histidine kinase</fullName>
    </submittedName>
</protein>
<dbReference type="Gene3D" id="3.30.450.40">
    <property type="match status" value="1"/>
</dbReference>
<dbReference type="PANTHER" id="PTHR21021">
    <property type="entry name" value="GAF/PUTATIVE CYTOSKELETAL PROTEIN"/>
    <property type="match status" value="1"/>
</dbReference>
<accession>A0A2J8B4W9</accession>
<evidence type="ECO:0000256" key="1">
    <source>
        <dbReference type="ARBA" id="ARBA00038454"/>
    </source>
</evidence>
<dbReference type="GO" id="GO:0016301">
    <property type="term" value="F:kinase activity"/>
    <property type="evidence" value="ECO:0007669"/>
    <property type="project" value="UniProtKB-KW"/>
</dbReference>
<dbReference type="SUPFAM" id="SSF55781">
    <property type="entry name" value="GAF domain-like"/>
    <property type="match status" value="1"/>
</dbReference>
<dbReference type="InterPro" id="IPR000614">
    <property type="entry name" value="FRMsr_CS"/>
</dbReference>
<gene>
    <name evidence="3" type="ORF">B7R76_02750</name>
</gene>
<dbReference type="EMBL" id="NBZD01000001">
    <property type="protein sequence ID" value="PNH19813.1"/>
    <property type="molecule type" value="Genomic_DNA"/>
</dbReference>
<feature type="domain" description="GAF" evidence="2">
    <location>
        <begin position="65"/>
        <end position="156"/>
    </location>
</feature>
<dbReference type="GO" id="GO:0005829">
    <property type="term" value="C:cytosol"/>
    <property type="evidence" value="ECO:0007669"/>
    <property type="project" value="TreeGrafter"/>
</dbReference>
<dbReference type="InterPro" id="IPR003018">
    <property type="entry name" value="GAF"/>
</dbReference>
<keyword evidence="3" id="KW-0808">Transferase</keyword>